<dbReference type="AlphaFoldDB" id="A0A0A8K5R2"/>
<sequence length="38" mass="4508">MWAEIERIAKRDHSGVASKAIIHMIRTFVEADRKERKK</sequence>
<dbReference type="HOGENOM" id="CLU_3329973_0_0_5"/>
<name>A0A0A8K5R2_9HYPH</name>
<dbReference type="KEGG" id="mcg:GL4_2850"/>
<evidence type="ECO:0000313" key="1">
    <source>
        <dbReference type="EMBL" id="BAQ18283.1"/>
    </source>
</evidence>
<accession>A0A0A8K5R2</accession>
<evidence type="ECO:0000313" key="2">
    <source>
        <dbReference type="Proteomes" id="UP000031643"/>
    </source>
</evidence>
<protein>
    <submittedName>
        <fullName evidence="1">Uncharacterized protein</fullName>
    </submittedName>
</protein>
<dbReference type="Proteomes" id="UP000031643">
    <property type="component" value="Chromosome"/>
</dbReference>
<dbReference type="EMBL" id="AP014648">
    <property type="protein sequence ID" value="BAQ18283.1"/>
    <property type="molecule type" value="Genomic_DNA"/>
</dbReference>
<keyword evidence="2" id="KW-1185">Reference proteome</keyword>
<organism evidence="1 2">
    <name type="scientific">Methyloceanibacter caenitepidi</name>
    <dbReference type="NCBI Taxonomy" id="1384459"/>
    <lineage>
        <taxon>Bacteria</taxon>
        <taxon>Pseudomonadati</taxon>
        <taxon>Pseudomonadota</taxon>
        <taxon>Alphaproteobacteria</taxon>
        <taxon>Hyphomicrobiales</taxon>
        <taxon>Hyphomicrobiaceae</taxon>
        <taxon>Methyloceanibacter</taxon>
    </lineage>
</organism>
<reference evidence="1 2" key="1">
    <citation type="submission" date="2014-09" db="EMBL/GenBank/DDBJ databases">
        <title>Genome sequencing of Methyloceanibacter caenitepidi Gela4.</title>
        <authorList>
            <person name="Takeuchi M."/>
            <person name="Susumu S."/>
            <person name="Kamagata Y."/>
            <person name="Oshima K."/>
            <person name="Hattori M."/>
            <person name="Iwasaki W."/>
        </authorList>
    </citation>
    <scope>NUCLEOTIDE SEQUENCE [LARGE SCALE GENOMIC DNA]</scope>
    <source>
        <strain evidence="1 2">Gela4</strain>
    </source>
</reference>
<proteinExistence type="predicted"/>
<gene>
    <name evidence="1" type="ORF">GL4_2850</name>
</gene>